<keyword evidence="2" id="KW-1003">Cell membrane</keyword>
<evidence type="ECO:0000256" key="4">
    <source>
        <dbReference type="ARBA" id="ARBA00022989"/>
    </source>
</evidence>
<evidence type="ECO:0000313" key="8">
    <source>
        <dbReference type="Proteomes" id="UP001203284"/>
    </source>
</evidence>
<evidence type="ECO:0000256" key="2">
    <source>
        <dbReference type="ARBA" id="ARBA00022475"/>
    </source>
</evidence>
<dbReference type="InterPro" id="IPR001851">
    <property type="entry name" value="ABC_transp_permease"/>
</dbReference>
<evidence type="ECO:0000256" key="1">
    <source>
        <dbReference type="ARBA" id="ARBA00004651"/>
    </source>
</evidence>
<feature type="transmembrane region" description="Helical" evidence="6">
    <location>
        <begin position="44"/>
        <end position="63"/>
    </location>
</feature>
<evidence type="ECO:0000256" key="3">
    <source>
        <dbReference type="ARBA" id="ARBA00022692"/>
    </source>
</evidence>
<dbReference type="PANTHER" id="PTHR32196:SF63">
    <property type="entry name" value="INNER MEMBRANE ABC TRANSPORTER PERMEASE PROTEIN YJFF"/>
    <property type="match status" value="1"/>
</dbReference>
<feature type="transmembrane region" description="Helical" evidence="6">
    <location>
        <begin position="296"/>
        <end position="318"/>
    </location>
</feature>
<evidence type="ECO:0000256" key="5">
    <source>
        <dbReference type="ARBA" id="ARBA00023136"/>
    </source>
</evidence>
<reference evidence="7 8" key="1">
    <citation type="submission" date="2022-04" db="EMBL/GenBank/DDBJ databases">
        <authorList>
            <person name="Grouzdev D.S."/>
            <person name="Pantiukh K.S."/>
            <person name="Krutkina M.S."/>
        </authorList>
    </citation>
    <scope>NUCLEOTIDE SEQUENCE [LARGE SCALE GENOMIC DNA]</scope>
    <source>
        <strain evidence="7 8">6x-1</strain>
    </source>
</reference>
<evidence type="ECO:0000313" key="7">
    <source>
        <dbReference type="EMBL" id="MCK0197704.1"/>
    </source>
</evidence>
<keyword evidence="3 6" id="KW-0812">Transmembrane</keyword>
<dbReference type="CDD" id="cd06579">
    <property type="entry name" value="TM_PBP1_transp_AraH_like"/>
    <property type="match status" value="1"/>
</dbReference>
<comment type="subcellular location">
    <subcellularLocation>
        <location evidence="1">Cell membrane</location>
        <topology evidence="1">Multi-pass membrane protein</topology>
    </subcellularLocation>
</comment>
<dbReference type="EMBL" id="JALKCH010000007">
    <property type="protein sequence ID" value="MCK0197704.1"/>
    <property type="molecule type" value="Genomic_DNA"/>
</dbReference>
<name>A0ABT0DCV7_9HYPH</name>
<organism evidence="7 8">
    <name type="scientific">Ancylobacter crimeensis</name>
    <dbReference type="NCBI Taxonomy" id="2579147"/>
    <lineage>
        <taxon>Bacteria</taxon>
        <taxon>Pseudomonadati</taxon>
        <taxon>Pseudomonadota</taxon>
        <taxon>Alphaproteobacteria</taxon>
        <taxon>Hyphomicrobiales</taxon>
        <taxon>Xanthobacteraceae</taxon>
        <taxon>Ancylobacter</taxon>
    </lineage>
</organism>
<dbReference type="RefSeq" id="WP_247029597.1">
    <property type="nucleotide sequence ID" value="NZ_JALKCH010000007.1"/>
</dbReference>
<dbReference type="NCBIfam" id="NF008630">
    <property type="entry name" value="PRK11618.1"/>
    <property type="match status" value="1"/>
</dbReference>
<proteinExistence type="predicted"/>
<accession>A0ABT0DCV7</accession>
<sequence length="342" mass="35271">MTPASSSVSRLVPVAATTVVFLLGFLICALTFPNFASLRVVMNLLTDNAFLGIVAVGMTFVIISGGIDLSVGSVIGFSTIFLALAIERWGIPPFAAFALLLVICALFGAAMGAAIEFFALPPFIVTLAGMFLARGTAFLLSTDSIPITADLYGHLSDHAIRLSGGARLTVPAMAMLAVVAAGMVLLHLTRFGANVYALGGSRQSAGLMGISVGRTTVLIYTLSSVLAGLSGIVFSLYTSSGYSLSGVGVELDAIAAVVIGGTLLSGGYGFVFGTFVGVLIQGLIQTYINFDGTLSSWWAKIATGLLLFGFIGFQQFTLHMARRPRRRATTGSAAANAAGAAS</sequence>
<feature type="transmembrane region" description="Helical" evidence="6">
    <location>
        <begin position="12"/>
        <end position="32"/>
    </location>
</feature>
<evidence type="ECO:0000256" key="6">
    <source>
        <dbReference type="SAM" id="Phobius"/>
    </source>
</evidence>
<comment type="caution">
    <text evidence="7">The sequence shown here is derived from an EMBL/GenBank/DDBJ whole genome shotgun (WGS) entry which is preliminary data.</text>
</comment>
<dbReference type="PANTHER" id="PTHR32196">
    <property type="entry name" value="ABC TRANSPORTER PERMEASE PROTEIN YPHD-RELATED-RELATED"/>
    <property type="match status" value="1"/>
</dbReference>
<feature type="transmembrane region" description="Helical" evidence="6">
    <location>
        <begin position="217"/>
        <end position="239"/>
    </location>
</feature>
<protein>
    <submittedName>
        <fullName evidence="7">Sugar ABC transporter permease YjfF</fullName>
    </submittedName>
</protein>
<keyword evidence="8" id="KW-1185">Reference proteome</keyword>
<feature type="transmembrane region" description="Helical" evidence="6">
    <location>
        <begin position="168"/>
        <end position="188"/>
    </location>
</feature>
<feature type="transmembrane region" description="Helical" evidence="6">
    <location>
        <begin position="121"/>
        <end position="140"/>
    </location>
</feature>
<dbReference type="Proteomes" id="UP001203284">
    <property type="component" value="Unassembled WGS sequence"/>
</dbReference>
<gene>
    <name evidence="7" type="primary">yjfF</name>
    <name evidence="7" type="ORF">MWN34_12345</name>
</gene>
<feature type="transmembrane region" description="Helical" evidence="6">
    <location>
        <begin position="94"/>
        <end position="115"/>
    </location>
</feature>
<feature type="transmembrane region" description="Helical" evidence="6">
    <location>
        <begin position="251"/>
        <end position="284"/>
    </location>
</feature>
<keyword evidence="5 6" id="KW-0472">Membrane</keyword>
<keyword evidence="4 6" id="KW-1133">Transmembrane helix</keyword>
<dbReference type="Pfam" id="PF02653">
    <property type="entry name" value="BPD_transp_2"/>
    <property type="match status" value="1"/>
</dbReference>